<reference evidence="1" key="1">
    <citation type="journal article" date="2023" name="G3 (Bethesda)">
        <title>Whole genome assembly and annotation of the endangered Caribbean coral Acropora cervicornis.</title>
        <authorList>
            <person name="Selwyn J.D."/>
            <person name="Vollmer S.V."/>
        </authorList>
    </citation>
    <scope>NUCLEOTIDE SEQUENCE</scope>
    <source>
        <strain evidence="1">K2</strain>
    </source>
</reference>
<accession>A0AAD9UUP9</accession>
<dbReference type="Proteomes" id="UP001249851">
    <property type="component" value="Unassembled WGS sequence"/>
</dbReference>
<name>A0AAD9UUP9_ACRCE</name>
<evidence type="ECO:0000313" key="1">
    <source>
        <dbReference type="EMBL" id="KAK2550666.1"/>
    </source>
</evidence>
<evidence type="ECO:0000313" key="2">
    <source>
        <dbReference type="Proteomes" id="UP001249851"/>
    </source>
</evidence>
<sequence>MENDRTALKPGIQFGERMKRNVGLKQLTDLKFVKSSPRPTTEFLLENIITKASVSFIVTTLCNTISMPVAVSYQTKGDKTREDMKELLLGQIKTLQLYKGCLERTPANELTVQFSEGLCRSSCEECLESKKICTACAESNQPSHSPCLRACNRCLRDGRKCERCMVLVLTTDCKEGNKKEWT</sequence>
<gene>
    <name evidence="1" type="ORF">P5673_028529</name>
</gene>
<dbReference type="AlphaFoldDB" id="A0AAD9UUP9"/>
<keyword evidence="2" id="KW-1185">Reference proteome</keyword>
<dbReference type="EMBL" id="JARQWQ010000107">
    <property type="protein sequence ID" value="KAK2550666.1"/>
    <property type="molecule type" value="Genomic_DNA"/>
</dbReference>
<comment type="caution">
    <text evidence="1">The sequence shown here is derived from an EMBL/GenBank/DDBJ whole genome shotgun (WGS) entry which is preliminary data.</text>
</comment>
<protein>
    <submittedName>
        <fullName evidence="1">Uncharacterized protein</fullName>
    </submittedName>
</protein>
<reference evidence="1" key="2">
    <citation type="journal article" date="2023" name="Science">
        <title>Genomic signatures of disease resistance in endangered staghorn corals.</title>
        <authorList>
            <person name="Vollmer S.V."/>
            <person name="Selwyn J.D."/>
            <person name="Despard B.A."/>
            <person name="Roesel C.L."/>
        </authorList>
    </citation>
    <scope>NUCLEOTIDE SEQUENCE</scope>
    <source>
        <strain evidence="1">K2</strain>
    </source>
</reference>
<organism evidence="1 2">
    <name type="scientific">Acropora cervicornis</name>
    <name type="common">Staghorn coral</name>
    <dbReference type="NCBI Taxonomy" id="6130"/>
    <lineage>
        <taxon>Eukaryota</taxon>
        <taxon>Metazoa</taxon>
        <taxon>Cnidaria</taxon>
        <taxon>Anthozoa</taxon>
        <taxon>Hexacorallia</taxon>
        <taxon>Scleractinia</taxon>
        <taxon>Astrocoeniina</taxon>
        <taxon>Acroporidae</taxon>
        <taxon>Acropora</taxon>
    </lineage>
</organism>
<proteinExistence type="predicted"/>